<reference evidence="1 2" key="1">
    <citation type="submission" date="2017-12" db="EMBL/GenBank/DDBJ databases">
        <title>Comparative genomics of Botrytis spp.</title>
        <authorList>
            <person name="Valero-Jimenez C.A."/>
            <person name="Tapia P."/>
            <person name="Veloso J."/>
            <person name="Silva-Moreno E."/>
            <person name="Staats M."/>
            <person name="Valdes J.H."/>
            <person name="Van Kan J.A.L."/>
        </authorList>
    </citation>
    <scope>NUCLEOTIDE SEQUENCE [LARGE SCALE GENOMIC DNA]</scope>
    <source>
        <strain evidence="1 2">Be9601</strain>
    </source>
</reference>
<proteinExistence type="predicted"/>
<sequence>MPNVYVPTYSAVVVRPDFDPFRMTFFAPQVCTIWAVYDFCGHSRGRVVTTIITAPTARPNIHTGFWSWYSRHVEDKSLMRRGLLYLQLRDMVTQATEVKNQFMVKSNTLDAFGRGARIKDDIEWKKSRKGKTKGDQSIHLNRRSSPEEDFTEVFFGVLNC</sequence>
<organism evidence="1 2">
    <name type="scientific">Botrytis elliptica</name>
    <dbReference type="NCBI Taxonomy" id="278938"/>
    <lineage>
        <taxon>Eukaryota</taxon>
        <taxon>Fungi</taxon>
        <taxon>Dikarya</taxon>
        <taxon>Ascomycota</taxon>
        <taxon>Pezizomycotina</taxon>
        <taxon>Leotiomycetes</taxon>
        <taxon>Helotiales</taxon>
        <taxon>Sclerotiniaceae</taxon>
        <taxon>Botrytis</taxon>
    </lineage>
</organism>
<name>A0A4Z1K6M4_9HELO</name>
<evidence type="ECO:0000313" key="1">
    <source>
        <dbReference type="EMBL" id="TGO76987.1"/>
    </source>
</evidence>
<dbReference type="EMBL" id="PQXM01000127">
    <property type="protein sequence ID" value="TGO76987.1"/>
    <property type="molecule type" value="Genomic_DNA"/>
</dbReference>
<accession>A0A4Z1K6M4</accession>
<evidence type="ECO:0000313" key="2">
    <source>
        <dbReference type="Proteomes" id="UP000297229"/>
    </source>
</evidence>
<protein>
    <submittedName>
        <fullName evidence="1">Uncharacterized protein</fullName>
    </submittedName>
</protein>
<dbReference type="AlphaFoldDB" id="A0A4Z1K6M4"/>
<comment type="caution">
    <text evidence="1">The sequence shown here is derived from an EMBL/GenBank/DDBJ whole genome shotgun (WGS) entry which is preliminary data.</text>
</comment>
<keyword evidence="2" id="KW-1185">Reference proteome</keyword>
<gene>
    <name evidence="1" type="ORF">BELL_0128g00140</name>
</gene>
<dbReference type="Proteomes" id="UP000297229">
    <property type="component" value="Unassembled WGS sequence"/>
</dbReference>